<protein>
    <recommendedName>
        <fullName evidence="3">XcbB/CpsF family capsular polysaccharide biosynthesis protein</fullName>
    </recommendedName>
</protein>
<dbReference type="EMBL" id="CP032549">
    <property type="protein sequence ID" value="QIV88318.1"/>
    <property type="molecule type" value="Genomic_DNA"/>
</dbReference>
<dbReference type="InterPro" id="IPR029058">
    <property type="entry name" value="AB_hydrolase_fold"/>
</dbReference>
<dbReference type="Proteomes" id="UP000502331">
    <property type="component" value="Chromosome"/>
</dbReference>
<evidence type="ECO:0000313" key="1">
    <source>
        <dbReference type="EMBL" id="QIV88318.1"/>
    </source>
</evidence>
<sequence length="346" mass="38586">MERTGNVLKLDSAELGDLLQLLKTDLSPRFIHVDLRAMNVEQSFSRIALHNSVFREAIVTMAQSAYYAYAQRGSVTSFVHESRLDGLWNPLKDGTYRRAEDGTVYKLEEPLQTPTRPRLLVLFSSMPPDLFTPSLSRYFTTNFNSIAKFSNKETYILRIADVGGVIGNFYLDTLALPKNTQNIGTLIRDVMAQNGVQPEDVVLLGSSKGGTGALYHGVSLGLKFVAVDPILSDAHYWNKHNDIHFTNNSLFPRRKDEIFTQLLAQNDIDGAEEGTQCVIYSRRSPQHKYIHDQFLSLTDNGIFIDVDSPEIKDHPDVAPNALHVTTTIATTMLAGVGLKNGRSIVK</sequence>
<dbReference type="AlphaFoldDB" id="A0A6H0SLP0"/>
<keyword evidence="2" id="KW-1185">Reference proteome</keyword>
<name>A0A6H0SLP0_9MICC</name>
<dbReference type="NCBIfam" id="NF033892">
    <property type="entry name" value="XcbB_CpsF_sero"/>
    <property type="match status" value="1"/>
</dbReference>
<dbReference type="ESTHER" id="9micc-a0a6h0slp0">
    <property type="family name" value="XcbB_CpsF_sero"/>
</dbReference>
<gene>
    <name evidence="1" type="ORF">D3791_15105</name>
</gene>
<proteinExistence type="predicted"/>
<reference evidence="1 2" key="1">
    <citation type="submission" date="2018-09" db="EMBL/GenBank/DDBJ databases">
        <title>Glutamicibacter mishrai S5-52T (LMG 29155T = KCTC 39846T).</title>
        <authorList>
            <person name="Das S.K."/>
        </authorList>
    </citation>
    <scope>NUCLEOTIDE SEQUENCE [LARGE SCALE GENOMIC DNA]</scope>
    <source>
        <strain evidence="1 2">S5-52</strain>
    </source>
</reference>
<evidence type="ECO:0000313" key="2">
    <source>
        <dbReference type="Proteomes" id="UP000502331"/>
    </source>
</evidence>
<dbReference type="RefSeq" id="WP_172512693.1">
    <property type="nucleotide sequence ID" value="NZ_CP032549.1"/>
</dbReference>
<dbReference type="SUPFAM" id="SSF53474">
    <property type="entry name" value="alpha/beta-Hydrolases"/>
    <property type="match status" value="1"/>
</dbReference>
<organism evidence="1 2">
    <name type="scientific">Glutamicibacter mishrai</name>
    <dbReference type="NCBI Taxonomy" id="1775880"/>
    <lineage>
        <taxon>Bacteria</taxon>
        <taxon>Bacillati</taxon>
        <taxon>Actinomycetota</taxon>
        <taxon>Actinomycetes</taxon>
        <taxon>Micrococcales</taxon>
        <taxon>Micrococcaceae</taxon>
        <taxon>Glutamicibacter</taxon>
    </lineage>
</organism>
<accession>A0A6H0SLP0</accession>
<evidence type="ECO:0008006" key="3">
    <source>
        <dbReference type="Google" id="ProtNLM"/>
    </source>
</evidence>